<reference evidence="1 2" key="1">
    <citation type="submission" date="2018-05" db="EMBL/GenBank/DDBJ databases">
        <title>Vibrio limimaris sp. nov., isolated from marine sediment.</title>
        <authorList>
            <person name="Li C.-M."/>
        </authorList>
    </citation>
    <scope>NUCLEOTIDE SEQUENCE [LARGE SCALE GENOMIC DNA]</scope>
    <source>
        <strain evidence="1 2">E4404</strain>
    </source>
</reference>
<dbReference type="EMBL" id="QFWT01000015">
    <property type="protein sequence ID" value="PWI31820.1"/>
    <property type="molecule type" value="Genomic_DNA"/>
</dbReference>
<sequence length="64" mass="7098">MDGLTKGLKMHTSHVRFSRTVTSASRRRCSVVSAPVARKQTPAMALVQRKAIEKQTHHETIQAA</sequence>
<accession>A0A2U3B4V0</accession>
<dbReference type="Proteomes" id="UP000245362">
    <property type="component" value="Unassembled WGS sequence"/>
</dbReference>
<organism evidence="1 2">
    <name type="scientific">Vibrio albus</name>
    <dbReference type="NCBI Taxonomy" id="2200953"/>
    <lineage>
        <taxon>Bacteria</taxon>
        <taxon>Pseudomonadati</taxon>
        <taxon>Pseudomonadota</taxon>
        <taxon>Gammaproteobacteria</taxon>
        <taxon>Vibrionales</taxon>
        <taxon>Vibrionaceae</taxon>
        <taxon>Vibrio</taxon>
    </lineage>
</organism>
<gene>
    <name evidence="1" type="ORF">DI392_18940</name>
</gene>
<protein>
    <submittedName>
        <fullName evidence="1">Uncharacterized protein</fullName>
    </submittedName>
</protein>
<proteinExistence type="predicted"/>
<dbReference type="AlphaFoldDB" id="A0A2U3B4V0"/>
<comment type="caution">
    <text evidence="1">The sequence shown here is derived from an EMBL/GenBank/DDBJ whole genome shotgun (WGS) entry which is preliminary data.</text>
</comment>
<evidence type="ECO:0000313" key="2">
    <source>
        <dbReference type="Proteomes" id="UP000245362"/>
    </source>
</evidence>
<name>A0A2U3B4V0_9VIBR</name>
<keyword evidence="2" id="KW-1185">Reference proteome</keyword>
<evidence type="ECO:0000313" key="1">
    <source>
        <dbReference type="EMBL" id="PWI31820.1"/>
    </source>
</evidence>